<dbReference type="InterPro" id="IPR020472">
    <property type="entry name" value="WD40_PAC1"/>
</dbReference>
<evidence type="ECO:0000259" key="4">
    <source>
        <dbReference type="Pfam" id="PF25175"/>
    </source>
</evidence>
<sequence>MELGTEAKTLIGHTNFVFCLNYNPHSNLLVSGGFDETVRVWDVATGKSLKVLPAHSDPVTCVGFSHDGTLIVSRIWDADSGQCLKTLVDDDNPICSHVKFSPNSRFVLVSTQDSTIRLWNYNTSRCVKTYTGHTNRTYCIPACFSCTKRKYIISGSEDNKIYVWDLQTRKVMQVLEGHRDVVLAVATHPSKDIIASAAMEKDLTIRLWYDETGET</sequence>
<feature type="repeat" description="WD" evidence="3">
    <location>
        <begin position="10"/>
        <end position="51"/>
    </location>
</feature>
<name>A0A8H5H1Q3_9AGAR</name>
<dbReference type="PROSITE" id="PS50082">
    <property type="entry name" value="WD_REPEATS_2"/>
    <property type="match status" value="3"/>
</dbReference>
<dbReference type="InterPro" id="IPR015943">
    <property type="entry name" value="WD40/YVTN_repeat-like_dom_sf"/>
</dbReference>
<evidence type="ECO:0000256" key="1">
    <source>
        <dbReference type="ARBA" id="ARBA00022574"/>
    </source>
</evidence>
<dbReference type="EMBL" id="JAACJM010000001">
    <property type="protein sequence ID" value="KAF5374805.1"/>
    <property type="molecule type" value="Genomic_DNA"/>
</dbReference>
<dbReference type="InterPro" id="IPR019775">
    <property type="entry name" value="WD40_repeat_CS"/>
</dbReference>
<dbReference type="OrthoDB" id="674604at2759"/>
<dbReference type="InterPro" id="IPR059122">
    <property type="entry name" value="Beta-prop_WDR5-like"/>
</dbReference>
<dbReference type="PRINTS" id="PR00320">
    <property type="entry name" value="GPROTEINBRPT"/>
</dbReference>
<dbReference type="InterPro" id="IPR036322">
    <property type="entry name" value="WD40_repeat_dom_sf"/>
</dbReference>
<dbReference type="Pfam" id="PF25175">
    <property type="entry name" value="Beta-prop_WDR5"/>
    <property type="match status" value="1"/>
</dbReference>
<dbReference type="Proteomes" id="UP000559256">
    <property type="component" value="Unassembled WGS sequence"/>
</dbReference>
<evidence type="ECO:0000256" key="3">
    <source>
        <dbReference type="PROSITE-ProRule" id="PRU00221"/>
    </source>
</evidence>
<dbReference type="SUPFAM" id="SSF50978">
    <property type="entry name" value="WD40 repeat-like"/>
    <property type="match status" value="1"/>
</dbReference>
<dbReference type="CDD" id="cd00200">
    <property type="entry name" value="WD40"/>
    <property type="match status" value="1"/>
</dbReference>
<dbReference type="SMART" id="SM00320">
    <property type="entry name" value="WD40"/>
    <property type="match status" value="5"/>
</dbReference>
<keyword evidence="6" id="KW-1185">Reference proteome</keyword>
<organism evidence="5 6">
    <name type="scientific">Tetrapyrgos nigripes</name>
    <dbReference type="NCBI Taxonomy" id="182062"/>
    <lineage>
        <taxon>Eukaryota</taxon>
        <taxon>Fungi</taxon>
        <taxon>Dikarya</taxon>
        <taxon>Basidiomycota</taxon>
        <taxon>Agaricomycotina</taxon>
        <taxon>Agaricomycetes</taxon>
        <taxon>Agaricomycetidae</taxon>
        <taxon>Agaricales</taxon>
        <taxon>Marasmiineae</taxon>
        <taxon>Marasmiaceae</taxon>
        <taxon>Tetrapyrgos</taxon>
    </lineage>
</organism>
<proteinExistence type="predicted"/>
<dbReference type="AlphaFoldDB" id="A0A8H5H1Q3"/>
<protein>
    <recommendedName>
        <fullName evidence="4">WDR5-like beta-propeller domain-containing protein</fullName>
    </recommendedName>
</protein>
<dbReference type="InterPro" id="IPR001680">
    <property type="entry name" value="WD40_rpt"/>
</dbReference>
<feature type="repeat" description="WD" evidence="3">
    <location>
        <begin position="98"/>
        <end position="129"/>
    </location>
</feature>
<comment type="caution">
    <text evidence="5">The sequence shown here is derived from an EMBL/GenBank/DDBJ whole genome shotgun (WGS) entry which is preliminary data.</text>
</comment>
<keyword evidence="1 3" id="KW-0853">WD repeat</keyword>
<feature type="repeat" description="WD" evidence="3">
    <location>
        <begin position="130"/>
        <end position="174"/>
    </location>
</feature>
<dbReference type="PROSITE" id="PS50294">
    <property type="entry name" value="WD_REPEATS_REGION"/>
    <property type="match status" value="2"/>
</dbReference>
<dbReference type="GO" id="GO:0048188">
    <property type="term" value="C:Set1C/COMPASS complex"/>
    <property type="evidence" value="ECO:0007669"/>
    <property type="project" value="TreeGrafter"/>
</dbReference>
<dbReference type="GO" id="GO:0042393">
    <property type="term" value="F:histone binding"/>
    <property type="evidence" value="ECO:0007669"/>
    <property type="project" value="TreeGrafter"/>
</dbReference>
<evidence type="ECO:0000256" key="2">
    <source>
        <dbReference type="ARBA" id="ARBA00022737"/>
    </source>
</evidence>
<dbReference type="Gene3D" id="2.130.10.10">
    <property type="entry name" value="YVTN repeat-like/Quinoprotein amine dehydrogenase"/>
    <property type="match status" value="1"/>
</dbReference>
<dbReference type="PANTHER" id="PTHR22847:SF637">
    <property type="entry name" value="WD REPEAT DOMAIN 5B"/>
    <property type="match status" value="1"/>
</dbReference>
<evidence type="ECO:0000313" key="5">
    <source>
        <dbReference type="EMBL" id="KAF5374805.1"/>
    </source>
</evidence>
<evidence type="ECO:0000313" key="6">
    <source>
        <dbReference type="Proteomes" id="UP000559256"/>
    </source>
</evidence>
<reference evidence="5 6" key="1">
    <citation type="journal article" date="2020" name="ISME J.">
        <title>Uncovering the hidden diversity of litter-decomposition mechanisms in mushroom-forming fungi.</title>
        <authorList>
            <person name="Floudas D."/>
            <person name="Bentzer J."/>
            <person name="Ahren D."/>
            <person name="Johansson T."/>
            <person name="Persson P."/>
            <person name="Tunlid A."/>
        </authorList>
    </citation>
    <scope>NUCLEOTIDE SEQUENCE [LARGE SCALE GENOMIC DNA]</scope>
    <source>
        <strain evidence="5 6">CBS 291.85</strain>
    </source>
</reference>
<dbReference type="PANTHER" id="PTHR22847">
    <property type="entry name" value="WD40 REPEAT PROTEIN"/>
    <property type="match status" value="1"/>
</dbReference>
<dbReference type="PROSITE" id="PS00678">
    <property type="entry name" value="WD_REPEATS_1"/>
    <property type="match status" value="2"/>
</dbReference>
<feature type="domain" description="WDR5-like beta-propeller" evidence="4">
    <location>
        <begin position="4"/>
        <end position="208"/>
    </location>
</feature>
<keyword evidence="2" id="KW-0677">Repeat</keyword>
<accession>A0A8H5H1Q3</accession>
<gene>
    <name evidence="5" type="ORF">D9758_000111</name>
</gene>